<proteinExistence type="predicted"/>
<sequence length="32" mass="3579">MLGAPIHILKFPLSTEKLKTFSDTASNLPHDR</sequence>
<dbReference type="EMBL" id="LR746273">
    <property type="protein sequence ID" value="CAA7404174.1"/>
    <property type="molecule type" value="Genomic_DNA"/>
</dbReference>
<organism evidence="1 2">
    <name type="scientific">Spirodela intermedia</name>
    <name type="common">Intermediate duckweed</name>
    <dbReference type="NCBI Taxonomy" id="51605"/>
    <lineage>
        <taxon>Eukaryota</taxon>
        <taxon>Viridiplantae</taxon>
        <taxon>Streptophyta</taxon>
        <taxon>Embryophyta</taxon>
        <taxon>Tracheophyta</taxon>
        <taxon>Spermatophyta</taxon>
        <taxon>Magnoliopsida</taxon>
        <taxon>Liliopsida</taxon>
        <taxon>Araceae</taxon>
        <taxon>Lemnoideae</taxon>
        <taxon>Spirodela</taxon>
    </lineage>
</organism>
<dbReference type="AlphaFoldDB" id="A0A7I8L4L0"/>
<reference evidence="1" key="1">
    <citation type="submission" date="2020-02" db="EMBL/GenBank/DDBJ databases">
        <authorList>
            <person name="Scholz U."/>
            <person name="Mascher M."/>
            <person name="Fiebig A."/>
        </authorList>
    </citation>
    <scope>NUCLEOTIDE SEQUENCE</scope>
</reference>
<name>A0A7I8L4L0_SPIIN</name>
<gene>
    <name evidence="1" type="ORF">SI8410_10014852</name>
</gene>
<dbReference type="Proteomes" id="UP000663760">
    <property type="component" value="Chromosome 10"/>
</dbReference>
<evidence type="ECO:0000313" key="1">
    <source>
        <dbReference type="EMBL" id="CAA7404174.1"/>
    </source>
</evidence>
<protein>
    <submittedName>
        <fullName evidence="1">Uncharacterized protein</fullName>
    </submittedName>
</protein>
<evidence type="ECO:0000313" key="2">
    <source>
        <dbReference type="Proteomes" id="UP000663760"/>
    </source>
</evidence>
<keyword evidence="2" id="KW-1185">Reference proteome</keyword>
<accession>A0A7I8L4L0</accession>